<dbReference type="InterPro" id="IPR052039">
    <property type="entry name" value="Caspase-related_regulators"/>
</dbReference>
<reference evidence="2 3" key="1">
    <citation type="submission" date="2021-02" db="EMBL/GenBank/DDBJ databases">
        <title>Leptospira ainlahdjerensis sp. nov., Leptospira ainazelensis sp. nov., Leptospira abararensis sp. nov. and Leptospira chreensis sp. nov., four new species isolated from water sources in Algeria.</title>
        <authorList>
            <person name="Amara Korba A."/>
            <person name="Kainiu M."/>
            <person name="Vincent A.T."/>
            <person name="Mariet J.-F."/>
            <person name="Veyrier F.J."/>
            <person name="Goarant C."/>
            <person name="Picardeau M."/>
        </authorList>
    </citation>
    <scope>NUCLEOTIDE SEQUENCE [LARGE SCALE GENOMIC DNA]</scope>
    <source>
        <strain evidence="2 3">201903070</strain>
    </source>
</reference>
<gene>
    <name evidence="2" type="ORF">JWG45_03530</name>
</gene>
<name>A0ABS2U7A7_9LEPT</name>
<dbReference type="InterPro" id="IPR011600">
    <property type="entry name" value="Pept_C14_caspase"/>
</dbReference>
<evidence type="ECO:0000313" key="3">
    <source>
        <dbReference type="Proteomes" id="UP000724686"/>
    </source>
</evidence>
<protein>
    <submittedName>
        <fullName evidence="2">Caspase family protein</fullName>
    </submittedName>
</protein>
<feature type="domain" description="Peptidase C14 caspase" evidence="1">
    <location>
        <begin position="9"/>
        <end position="225"/>
    </location>
</feature>
<dbReference type="EMBL" id="JAFFPU010000013">
    <property type="protein sequence ID" value="MBM9576217.1"/>
    <property type="molecule type" value="Genomic_DNA"/>
</dbReference>
<dbReference type="Proteomes" id="UP000724686">
    <property type="component" value="Unassembled WGS sequence"/>
</dbReference>
<comment type="caution">
    <text evidence="2">The sequence shown here is derived from an EMBL/GenBank/DDBJ whole genome shotgun (WGS) entry which is preliminary data.</text>
</comment>
<keyword evidence="3" id="KW-1185">Reference proteome</keyword>
<evidence type="ECO:0000313" key="2">
    <source>
        <dbReference type="EMBL" id="MBM9576217.1"/>
    </source>
</evidence>
<accession>A0ABS2U7A7</accession>
<dbReference type="PANTHER" id="PTHR22576:SF37">
    <property type="entry name" value="MUCOSA-ASSOCIATED LYMPHOID TISSUE LYMPHOMA TRANSLOCATION PROTEIN 1"/>
    <property type="match status" value="1"/>
</dbReference>
<sequence length="375" mass="41809">MSQNRVSIILVGVNAYRHIPRLTGPEQDVDNFAKILTEDTRLSIYSTTVIRKIINPSSADLRLAISDYALSRSAINDILVFYFSGHGVTIGNREFGLCTIDTNVNRETNLALPSTLVRFRDIIETLSVAKVDPVFIIDACYSGLAGENLLRTYQELKKDIQAETGSAYALLCSSTKYESTPDGRFGGPFLNQIKKTIESRNFGTKSKKKPKLMIKDLFPALRAAIESSDDITPLLFIGDTLPDFPIAKNIYYKPNEVSIQSSHKEVLLLLWNNGNVKEISMSELSAISSSVYTTYNKLSYKPAWGLIEDVSQNIRKLSEKGIQFMNGEITIPLTIQKNYENGDWEPASGAIFVNASDLLQQQGFLFPNLPTEHFA</sequence>
<dbReference type="InterPro" id="IPR029030">
    <property type="entry name" value="Caspase-like_dom_sf"/>
</dbReference>
<dbReference type="RefSeq" id="WP_205278408.1">
    <property type="nucleotide sequence ID" value="NZ_JAFFPU010000013.1"/>
</dbReference>
<dbReference type="Pfam" id="PF00656">
    <property type="entry name" value="Peptidase_C14"/>
    <property type="match status" value="1"/>
</dbReference>
<dbReference type="PANTHER" id="PTHR22576">
    <property type="entry name" value="MUCOSA ASSOCIATED LYMPHOID TISSUE LYMPHOMA TRANSLOCATION PROTEIN 1/PARACASPASE"/>
    <property type="match status" value="1"/>
</dbReference>
<evidence type="ECO:0000259" key="1">
    <source>
        <dbReference type="Pfam" id="PF00656"/>
    </source>
</evidence>
<proteinExistence type="predicted"/>
<organism evidence="2 3">
    <name type="scientific">Leptospira ainlahdjerensis</name>
    <dbReference type="NCBI Taxonomy" id="2810033"/>
    <lineage>
        <taxon>Bacteria</taxon>
        <taxon>Pseudomonadati</taxon>
        <taxon>Spirochaetota</taxon>
        <taxon>Spirochaetia</taxon>
        <taxon>Leptospirales</taxon>
        <taxon>Leptospiraceae</taxon>
        <taxon>Leptospira</taxon>
    </lineage>
</organism>
<dbReference type="SUPFAM" id="SSF52129">
    <property type="entry name" value="Caspase-like"/>
    <property type="match status" value="1"/>
</dbReference>
<dbReference type="Gene3D" id="3.40.50.1460">
    <property type="match status" value="1"/>
</dbReference>